<organism evidence="12 13">
    <name type="scientific">Oenococcus sicerae</name>
    <dbReference type="NCBI Taxonomy" id="2203724"/>
    <lineage>
        <taxon>Bacteria</taxon>
        <taxon>Bacillati</taxon>
        <taxon>Bacillota</taxon>
        <taxon>Bacilli</taxon>
        <taxon>Lactobacillales</taxon>
        <taxon>Lactobacillaceae</taxon>
        <taxon>Oenococcus</taxon>
    </lineage>
</organism>
<evidence type="ECO:0000256" key="5">
    <source>
        <dbReference type="ARBA" id="ARBA00022679"/>
    </source>
</evidence>
<dbReference type="GO" id="GO:0005737">
    <property type="term" value="C:cytoplasm"/>
    <property type="evidence" value="ECO:0007669"/>
    <property type="project" value="UniProtKB-SubCell"/>
</dbReference>
<keyword evidence="2" id="KW-0813">Transport</keyword>
<dbReference type="InterPro" id="IPR016152">
    <property type="entry name" value="PTrfase/Anion_transptr"/>
</dbReference>
<keyword evidence="3" id="KW-0963">Cytoplasm</keyword>
<dbReference type="PANTHER" id="PTHR36203:SF1">
    <property type="entry name" value="ASCORBATE-SPECIFIC PTS SYSTEM EIIA COMPONENT"/>
    <property type="match status" value="1"/>
</dbReference>
<dbReference type="Pfam" id="PF00359">
    <property type="entry name" value="PTS_EIIA_2"/>
    <property type="match status" value="1"/>
</dbReference>
<evidence type="ECO:0000313" key="13">
    <source>
        <dbReference type="Proteomes" id="UP001167919"/>
    </source>
</evidence>
<comment type="caution">
    <text evidence="12">The sequence shown here is derived from an EMBL/GenBank/DDBJ whole genome shotgun (WGS) entry which is preliminary data.</text>
</comment>
<dbReference type="PANTHER" id="PTHR36203">
    <property type="entry name" value="ASCORBATE-SPECIFIC PTS SYSTEM EIIA COMPONENT"/>
    <property type="match status" value="1"/>
</dbReference>
<keyword evidence="12" id="KW-0762">Sugar transport</keyword>
<comment type="function">
    <text evidence="8">The phosphoenolpyruvate-dependent sugar phosphotransferase system (sugar PTS), a major carbohydrate active transport system, catalyzes the phosphorylation of incoming sugar substrates concomitantly with their translocation across the cell membrane. The enzyme II UlaABC PTS system is involved in ascorbate transport.</text>
</comment>
<keyword evidence="5" id="KW-0808">Transferase</keyword>
<dbReference type="EMBL" id="SDWY01000003">
    <property type="protein sequence ID" value="MDN6900709.1"/>
    <property type="molecule type" value="Genomic_DNA"/>
</dbReference>
<evidence type="ECO:0000256" key="4">
    <source>
        <dbReference type="ARBA" id="ARBA00022553"/>
    </source>
</evidence>
<comment type="subcellular location">
    <subcellularLocation>
        <location evidence="1">Cytoplasm</location>
    </subcellularLocation>
</comment>
<dbReference type="InterPro" id="IPR002178">
    <property type="entry name" value="PTS_EIIA_type-2_dom"/>
</dbReference>
<evidence type="ECO:0000256" key="2">
    <source>
        <dbReference type="ARBA" id="ARBA00022448"/>
    </source>
</evidence>
<evidence type="ECO:0000313" key="12">
    <source>
        <dbReference type="EMBL" id="MDN6900709.1"/>
    </source>
</evidence>
<dbReference type="GO" id="GO:0016301">
    <property type="term" value="F:kinase activity"/>
    <property type="evidence" value="ECO:0007669"/>
    <property type="project" value="UniProtKB-KW"/>
</dbReference>
<gene>
    <name evidence="12" type="ORF">EVC35_06785</name>
</gene>
<dbReference type="Gene3D" id="3.40.930.10">
    <property type="entry name" value="Mannitol-specific EII, Chain A"/>
    <property type="match status" value="1"/>
</dbReference>
<keyword evidence="6" id="KW-0598">Phosphotransferase system</keyword>
<dbReference type="SUPFAM" id="SSF55804">
    <property type="entry name" value="Phoshotransferase/anion transport protein"/>
    <property type="match status" value="1"/>
</dbReference>
<evidence type="ECO:0000256" key="8">
    <source>
        <dbReference type="ARBA" id="ARBA00037387"/>
    </source>
</evidence>
<reference evidence="12" key="1">
    <citation type="submission" date="2019-01" db="EMBL/GenBank/DDBJ databases">
        <title>Oenococcus sicerae UCMA17102.</title>
        <authorList>
            <person name="Cousin F.J."/>
            <person name="Le Guellec R."/>
            <person name="Cretenet M."/>
        </authorList>
    </citation>
    <scope>NUCLEOTIDE SEQUENCE</scope>
    <source>
        <strain evidence="12">UCMA17102</strain>
    </source>
</reference>
<keyword evidence="4" id="KW-0597">Phosphoprotein</keyword>
<dbReference type="InterPro" id="IPR051351">
    <property type="entry name" value="Ascorbate-PTS_EIIA_comp"/>
</dbReference>
<evidence type="ECO:0000256" key="6">
    <source>
        <dbReference type="ARBA" id="ARBA00022683"/>
    </source>
</evidence>
<evidence type="ECO:0000256" key="1">
    <source>
        <dbReference type="ARBA" id="ARBA00004496"/>
    </source>
</evidence>
<protein>
    <recommendedName>
        <fullName evidence="9">Ascorbate-specific PTS system EIIA component</fullName>
    </recommendedName>
    <alternativeName>
        <fullName evidence="10">Ascorbate-specific phosphotransferase enzyme IIA component</fullName>
    </alternativeName>
</protein>
<evidence type="ECO:0000256" key="9">
    <source>
        <dbReference type="ARBA" id="ARBA00041175"/>
    </source>
</evidence>
<dbReference type="RefSeq" id="WP_301711354.1">
    <property type="nucleotide sequence ID" value="NZ_SDWY01000003.1"/>
</dbReference>
<feature type="domain" description="PTS EIIA type-2" evidence="11">
    <location>
        <begin position="4"/>
        <end position="147"/>
    </location>
</feature>
<dbReference type="AlphaFoldDB" id="A0AAJ1VNY4"/>
<sequence length="148" mass="16496">MLSNLLKKNAVTIIDGNGISWCEVIQVAAEPLVNNGSIMQLYVNSIIETIVRDGPYMNIGPRVALIYTPFSKYVRQTCISLLKSNVPIALMSQEHMVNLWFVIAFSDAEGRLKLMRAMTMLLTDPNNISQLLLARDVDALLKVTNTVK</sequence>
<keyword evidence="7" id="KW-0418">Kinase</keyword>
<proteinExistence type="predicted"/>
<evidence type="ECO:0000256" key="10">
    <source>
        <dbReference type="ARBA" id="ARBA00042072"/>
    </source>
</evidence>
<dbReference type="GO" id="GO:0009401">
    <property type="term" value="P:phosphoenolpyruvate-dependent sugar phosphotransferase system"/>
    <property type="evidence" value="ECO:0007669"/>
    <property type="project" value="UniProtKB-KW"/>
</dbReference>
<dbReference type="Proteomes" id="UP001167919">
    <property type="component" value="Unassembled WGS sequence"/>
</dbReference>
<evidence type="ECO:0000259" key="11">
    <source>
        <dbReference type="PROSITE" id="PS51094"/>
    </source>
</evidence>
<accession>A0AAJ1VNY4</accession>
<evidence type="ECO:0000256" key="3">
    <source>
        <dbReference type="ARBA" id="ARBA00022490"/>
    </source>
</evidence>
<dbReference type="PROSITE" id="PS51094">
    <property type="entry name" value="PTS_EIIA_TYPE_2"/>
    <property type="match status" value="1"/>
</dbReference>
<evidence type="ECO:0000256" key="7">
    <source>
        <dbReference type="ARBA" id="ARBA00022777"/>
    </source>
</evidence>
<name>A0AAJ1VNY4_9LACO</name>